<evidence type="ECO:0000313" key="1">
    <source>
        <dbReference type="EMBL" id="SEA85311.1"/>
    </source>
</evidence>
<name>A0A1H4EJT8_ALKAM</name>
<evidence type="ECO:0008006" key="3">
    <source>
        <dbReference type="Google" id="ProtNLM"/>
    </source>
</evidence>
<sequence length="298" mass="33929">MGIQHQCIWQQAAHNAFTDLIHFHRTFWCVFREGSAHISPDGQFRILRSLDGVHWLSTAVIQWPGADLRDAKFSILPDGRLMLYGAGALHDRSQQSHQSYAWFSDDGLHWSKAVPVGEPNIWIWRLSWHQQQGLAIGYKCGKPHFIRAYHTSNGRNYQPISPDCYSGSYANESGLLFEADGTALCLLRRDPEHGLYGRARPPYQQWDWRDIGCRIGGPEWLELPDGRLLACVRLYDGQVRTSLCWIDRQSGQLSEWQALPSGGDCSYAGMVLQGSKVYISYYSSHEGQSRIYLAQLTL</sequence>
<reference evidence="1 2" key="1">
    <citation type="submission" date="2016-10" db="EMBL/GenBank/DDBJ databases">
        <authorList>
            <person name="de Groot N.N."/>
        </authorList>
    </citation>
    <scope>NUCLEOTIDE SEQUENCE [LARGE SCALE GENOMIC DNA]</scope>
    <source>
        <strain evidence="1 2">CGMCC 1.3430</strain>
    </source>
</reference>
<dbReference type="SUPFAM" id="SSF50939">
    <property type="entry name" value="Sialidases"/>
    <property type="match status" value="1"/>
</dbReference>
<dbReference type="EMBL" id="FNRM01000007">
    <property type="protein sequence ID" value="SEA85311.1"/>
    <property type="molecule type" value="Genomic_DNA"/>
</dbReference>
<gene>
    <name evidence="1" type="ORF">SAMN04488051_10788</name>
</gene>
<dbReference type="InterPro" id="IPR036278">
    <property type="entry name" value="Sialidase_sf"/>
</dbReference>
<keyword evidence="2" id="KW-1185">Reference proteome</keyword>
<evidence type="ECO:0000313" key="2">
    <source>
        <dbReference type="Proteomes" id="UP000198773"/>
    </source>
</evidence>
<dbReference type="Proteomes" id="UP000198773">
    <property type="component" value="Unassembled WGS sequence"/>
</dbReference>
<organism evidence="1 2">
    <name type="scientific">Alkalimonas amylolytica</name>
    <dbReference type="NCBI Taxonomy" id="152573"/>
    <lineage>
        <taxon>Bacteria</taxon>
        <taxon>Pseudomonadati</taxon>
        <taxon>Pseudomonadota</taxon>
        <taxon>Gammaproteobacteria</taxon>
        <taxon>Alkalimonas</taxon>
    </lineage>
</organism>
<dbReference type="RefSeq" id="WP_245785744.1">
    <property type="nucleotide sequence ID" value="NZ_FNRM01000007.1"/>
</dbReference>
<dbReference type="AlphaFoldDB" id="A0A1H4EJT8"/>
<dbReference type="Gene3D" id="2.120.10.10">
    <property type="match status" value="1"/>
</dbReference>
<accession>A0A1H4EJT8</accession>
<protein>
    <recommendedName>
        <fullName evidence="3">BNR repeat-like domain-containing protein</fullName>
    </recommendedName>
</protein>
<proteinExistence type="predicted"/>
<dbReference type="STRING" id="152573.SAMN04488051_10788"/>